<dbReference type="AlphaFoldDB" id="A0A1H0X6V5"/>
<dbReference type="Proteomes" id="UP000199691">
    <property type="component" value="Unassembled WGS sequence"/>
</dbReference>
<name>A0A1H0X6V5_9PSEU</name>
<dbReference type="OrthoDB" id="3694892at2"/>
<evidence type="ECO:0000313" key="2">
    <source>
        <dbReference type="EMBL" id="SDP98475.1"/>
    </source>
</evidence>
<accession>A0A1H0X6V5</accession>
<feature type="signal peptide" evidence="1">
    <location>
        <begin position="1"/>
        <end position="25"/>
    </location>
</feature>
<proteinExistence type="predicted"/>
<reference evidence="3" key="1">
    <citation type="submission" date="2016-10" db="EMBL/GenBank/DDBJ databases">
        <authorList>
            <person name="Varghese N."/>
            <person name="Submissions S."/>
        </authorList>
    </citation>
    <scope>NUCLEOTIDE SEQUENCE [LARGE SCALE GENOMIC DNA]</scope>
    <source>
        <strain evidence="3">CGMCC 4.6609</strain>
    </source>
</reference>
<protein>
    <submittedName>
        <fullName evidence="2">Uncharacterized protein</fullName>
    </submittedName>
</protein>
<keyword evidence="1" id="KW-0732">Signal</keyword>
<evidence type="ECO:0000256" key="1">
    <source>
        <dbReference type="SAM" id="SignalP"/>
    </source>
</evidence>
<gene>
    <name evidence="2" type="ORF">SAMN05421507_1406</name>
</gene>
<organism evidence="2 3">
    <name type="scientific">Lentzea jiangxiensis</name>
    <dbReference type="NCBI Taxonomy" id="641025"/>
    <lineage>
        <taxon>Bacteria</taxon>
        <taxon>Bacillati</taxon>
        <taxon>Actinomycetota</taxon>
        <taxon>Actinomycetes</taxon>
        <taxon>Pseudonocardiales</taxon>
        <taxon>Pseudonocardiaceae</taxon>
        <taxon>Lentzea</taxon>
    </lineage>
</organism>
<dbReference type="EMBL" id="FNIX01000040">
    <property type="protein sequence ID" value="SDP98475.1"/>
    <property type="molecule type" value="Genomic_DNA"/>
</dbReference>
<dbReference type="RefSeq" id="WP_143023089.1">
    <property type="nucleotide sequence ID" value="NZ_FNIX01000040.1"/>
</dbReference>
<keyword evidence="3" id="KW-1185">Reference proteome</keyword>
<evidence type="ECO:0000313" key="3">
    <source>
        <dbReference type="Proteomes" id="UP000199691"/>
    </source>
</evidence>
<feature type="chain" id="PRO_5038762554" evidence="1">
    <location>
        <begin position="26"/>
        <end position="103"/>
    </location>
</feature>
<sequence length="103" mass="11195">MSKTRQLIGAAVAIFALAGAPTAAAQATPIPCSTWQYNTDSGKPIYSSGAGYDLVGYTASGGFVNVTGFSGDFRYGNFYNSSGQRYQTEKWIHLTHIHYVRCW</sequence>